<dbReference type="InterPro" id="IPR027417">
    <property type="entry name" value="P-loop_NTPase"/>
</dbReference>
<feature type="domain" description="Helicase C-terminal" evidence="5">
    <location>
        <begin position="313"/>
        <end position="459"/>
    </location>
</feature>
<evidence type="ECO:0000259" key="4">
    <source>
        <dbReference type="PROSITE" id="PS51192"/>
    </source>
</evidence>
<evidence type="ECO:0000256" key="2">
    <source>
        <dbReference type="ARBA" id="ARBA00022840"/>
    </source>
</evidence>
<evidence type="ECO:0000313" key="6">
    <source>
        <dbReference type="EMBL" id="WOV88346.1"/>
    </source>
</evidence>
<gene>
    <name evidence="6" type="ORF">QWT69_04275</name>
</gene>
<dbReference type="SMART" id="SM00487">
    <property type="entry name" value="DEXDc"/>
    <property type="match status" value="1"/>
</dbReference>
<dbReference type="Pfam" id="PF00271">
    <property type="entry name" value="Helicase_C"/>
    <property type="match status" value="1"/>
</dbReference>
<evidence type="ECO:0000256" key="1">
    <source>
        <dbReference type="ARBA" id="ARBA00022741"/>
    </source>
</evidence>
<proteinExistence type="predicted"/>
<keyword evidence="6" id="KW-0378">Hydrolase</keyword>
<dbReference type="Proteomes" id="UP001303902">
    <property type="component" value="Chromosome"/>
</dbReference>
<keyword evidence="2" id="KW-0067">ATP-binding</keyword>
<keyword evidence="7" id="KW-1185">Reference proteome</keyword>
<dbReference type="InterPro" id="IPR014001">
    <property type="entry name" value="Helicase_ATP-bd"/>
</dbReference>
<dbReference type="InterPro" id="IPR006935">
    <property type="entry name" value="Helicase/UvrB_N"/>
</dbReference>
<dbReference type="PROSITE" id="PS51194">
    <property type="entry name" value="HELICASE_CTER"/>
    <property type="match status" value="1"/>
</dbReference>
<dbReference type="SMART" id="SM00490">
    <property type="entry name" value="HELICc"/>
    <property type="match status" value="1"/>
</dbReference>
<dbReference type="InterPro" id="IPR001650">
    <property type="entry name" value="Helicase_C-like"/>
</dbReference>
<dbReference type="Pfam" id="PF04851">
    <property type="entry name" value="ResIII"/>
    <property type="match status" value="1"/>
</dbReference>
<keyword evidence="3" id="KW-0238">DNA-binding</keyword>
<accession>A0ABZ0L9X0</accession>
<evidence type="ECO:0000313" key="7">
    <source>
        <dbReference type="Proteomes" id="UP001303902"/>
    </source>
</evidence>
<dbReference type="RefSeq" id="WP_317969291.1">
    <property type="nucleotide sequence ID" value="NZ_CP129118.1"/>
</dbReference>
<keyword evidence="6" id="KW-0347">Helicase</keyword>
<dbReference type="GO" id="GO:0004386">
    <property type="term" value="F:helicase activity"/>
    <property type="evidence" value="ECO:0007669"/>
    <property type="project" value="UniProtKB-KW"/>
</dbReference>
<dbReference type="PANTHER" id="PTHR30580:SF1">
    <property type="entry name" value="COMF OPERON PROTEIN 1"/>
    <property type="match status" value="1"/>
</dbReference>
<dbReference type="SUPFAM" id="SSF52540">
    <property type="entry name" value="P-loop containing nucleoside triphosphate hydrolases"/>
    <property type="match status" value="1"/>
</dbReference>
<dbReference type="Gene3D" id="3.40.50.300">
    <property type="entry name" value="P-loop containing nucleotide triphosphate hydrolases"/>
    <property type="match status" value="2"/>
</dbReference>
<organism evidence="6 7">
    <name type="scientific">Sporosarcina oncorhynchi</name>
    <dbReference type="NCBI Taxonomy" id="3056444"/>
    <lineage>
        <taxon>Bacteria</taxon>
        <taxon>Bacillati</taxon>
        <taxon>Bacillota</taxon>
        <taxon>Bacilli</taxon>
        <taxon>Bacillales</taxon>
        <taxon>Caryophanaceae</taxon>
        <taxon>Sporosarcina</taxon>
    </lineage>
</organism>
<name>A0ABZ0L9X0_9BACL</name>
<evidence type="ECO:0000259" key="5">
    <source>
        <dbReference type="PROSITE" id="PS51194"/>
    </source>
</evidence>
<reference evidence="6 7" key="1">
    <citation type="submission" date="2023-06" db="EMBL/GenBank/DDBJ databases">
        <title>Sporosarcina sp. nov., isolated from Korean tranditional fermented seafood 'Jeotgal'.</title>
        <authorList>
            <person name="Yang A.I."/>
            <person name="Shin N.-R."/>
        </authorList>
    </citation>
    <scope>NUCLEOTIDE SEQUENCE [LARGE SCALE GENOMIC DNA]</scope>
    <source>
        <strain evidence="6 7">T2O-4</strain>
    </source>
</reference>
<dbReference type="PROSITE" id="PS51192">
    <property type="entry name" value="HELICASE_ATP_BIND_1"/>
    <property type="match status" value="1"/>
</dbReference>
<dbReference type="EMBL" id="CP129118">
    <property type="protein sequence ID" value="WOV88346.1"/>
    <property type="molecule type" value="Genomic_DNA"/>
</dbReference>
<keyword evidence="1" id="KW-0547">Nucleotide-binding</keyword>
<feature type="domain" description="Helicase ATP-binding" evidence="4">
    <location>
        <begin position="134"/>
        <end position="286"/>
    </location>
</feature>
<dbReference type="PANTHER" id="PTHR30580">
    <property type="entry name" value="PRIMOSOMAL PROTEIN N"/>
    <property type="match status" value="1"/>
</dbReference>
<evidence type="ECO:0000256" key="3">
    <source>
        <dbReference type="ARBA" id="ARBA00023125"/>
    </source>
</evidence>
<sequence>MTQSINPAIRDFLQGRIWLRRHTPFASEEIDEHIENGHIKTSQGIQTTEGFLRQKRHFCNRCENSNQALFTTFDCAKCEARCAYCRNCIKMGRVSSCTELIVWNGEPPIYPKKHSLAWQGTLTVHQQKASDELTESQELSRSHLIYAVCGSGKTEILFPPIHHLLQQGKRVCIAAPRVDVILELEPRLRSAFPETEIEALYGGAAPTMKASQLVLATTHQLYRFQHAFDAIFVDEADAFPYKADETLQRAVRKAAKPQSPIHYVTATPTDQLLAQMKKTGGVSIINRRYHGHPLPTPTYKPLWKYEKNIQKGKLPLKLEKWTTERITKKEPFLIFFHHIGLMEKAEPLFQLIDPRIRSVHAAHPDRKESVQALRDNEIPGLLTTTILERGITIPNVQVAVVGAEQVIFDKGALIQIGGRVGRSAMYPSGEFILFHNGITYAMDEAKNEINKLNKGDDTV</sequence>
<protein>
    <submittedName>
        <fullName evidence="6">DEAD/DEAH box helicase family protein</fullName>
    </submittedName>
</protein>